<gene>
    <name evidence="1" type="ORF">MNBD_GAMMA22-1720</name>
</gene>
<name>A0A3B0ZN52_9ZZZZ</name>
<reference evidence="1" key="1">
    <citation type="submission" date="2018-06" db="EMBL/GenBank/DDBJ databases">
        <authorList>
            <person name="Zhirakovskaya E."/>
        </authorList>
    </citation>
    <scope>NUCLEOTIDE SEQUENCE</scope>
</reference>
<dbReference type="EMBL" id="UOFS01000019">
    <property type="protein sequence ID" value="VAW94995.1"/>
    <property type="molecule type" value="Genomic_DNA"/>
</dbReference>
<sequence>MYLPVLNLPNQELFQRPKPYIKPRNLSRWLEQLNSKKLDDSIVELTEQILALNKSHYPSKDRLKLMLLIQPRAHEIMSGLEQTLSTAKLPYKDLFAVRQINIIKLIHELASSYKLIVSELAILDDTRTNYDSMLSEAIYFSMHYLSLQLLQVYRCYQPEPEDVWSELHQLYRYALTLGLQDFPIDDQLAQAHFPAPHTVDKMYQRIVLLAIAEPYNLMQNESDVVYRLTTQWIEQCNIIPLGDFSPNNEYIIDLTDDHGPRFVSNDNTWIPSDGRIIDISLVKKKLENDIQKLLISSHTDSIEPETLLNRNLRNMLMRISDNWRQRVSREMIRGKSSIEMVLINSMNACHFFLSQQSRFTPAMDEYKMMTSGASRATNNKKSQYQTEPYKFALESDKRHNRTIYLTSTWYEVNNSEFGLALSGDLEKYTRKIVKVGDLIAYKAKRNEKSKWQFGIVRWQKSRDRSNIEIGVMTIASDASPVAVKGISGVGAGTDYYRSLMIEDTNTKIEGHNIIVPAFLYDINSVIAVNTSDSLYYLRLTKLLLATGSIAQFQFKAVDISNVVANH</sequence>
<protein>
    <recommendedName>
        <fullName evidence="2">GTPase</fullName>
    </recommendedName>
</protein>
<evidence type="ECO:0008006" key="2">
    <source>
        <dbReference type="Google" id="ProtNLM"/>
    </source>
</evidence>
<evidence type="ECO:0000313" key="1">
    <source>
        <dbReference type="EMBL" id="VAW94995.1"/>
    </source>
</evidence>
<dbReference type="AlphaFoldDB" id="A0A3B0ZN52"/>
<accession>A0A3B0ZN52</accession>
<organism evidence="1">
    <name type="scientific">hydrothermal vent metagenome</name>
    <dbReference type="NCBI Taxonomy" id="652676"/>
    <lineage>
        <taxon>unclassified sequences</taxon>
        <taxon>metagenomes</taxon>
        <taxon>ecological metagenomes</taxon>
    </lineage>
</organism>
<proteinExistence type="predicted"/>